<dbReference type="SUPFAM" id="SSF56219">
    <property type="entry name" value="DNase I-like"/>
    <property type="match status" value="1"/>
</dbReference>
<dbReference type="InParanoid" id="A0A6J2RGD8"/>
<organism evidence="2 3">
    <name type="scientific">Cottoperca gobio</name>
    <name type="common">Frogmouth</name>
    <name type="synonym">Aphritis gobio</name>
    <dbReference type="NCBI Taxonomy" id="56716"/>
    <lineage>
        <taxon>Eukaryota</taxon>
        <taxon>Metazoa</taxon>
        <taxon>Chordata</taxon>
        <taxon>Craniata</taxon>
        <taxon>Vertebrata</taxon>
        <taxon>Euteleostomi</taxon>
        <taxon>Actinopterygii</taxon>
        <taxon>Neopterygii</taxon>
        <taxon>Teleostei</taxon>
        <taxon>Neoteleostei</taxon>
        <taxon>Acanthomorphata</taxon>
        <taxon>Eupercaria</taxon>
        <taxon>Perciformes</taxon>
        <taxon>Notothenioidei</taxon>
        <taxon>Bovichtidae</taxon>
        <taxon>Cottoperca</taxon>
    </lineage>
</organism>
<dbReference type="Pfam" id="PF03372">
    <property type="entry name" value="Exo_endo_phos"/>
    <property type="match status" value="1"/>
</dbReference>
<name>A0A6J2RGD8_COTGO</name>
<dbReference type="AlphaFoldDB" id="A0A6J2RGD8"/>
<keyword evidence="2" id="KW-1185">Reference proteome</keyword>
<gene>
    <name evidence="3" type="primary">LOC115022430</name>
</gene>
<dbReference type="RefSeq" id="XP_029309266.1">
    <property type="nucleotide sequence ID" value="XM_029453406.1"/>
</dbReference>
<dbReference type="OrthoDB" id="410381at2759"/>
<dbReference type="Gene3D" id="3.60.10.10">
    <property type="entry name" value="Endonuclease/exonuclease/phosphatase"/>
    <property type="match status" value="1"/>
</dbReference>
<proteinExistence type="predicted"/>
<dbReference type="CDD" id="cd09076">
    <property type="entry name" value="L1-EN"/>
    <property type="match status" value="1"/>
</dbReference>
<evidence type="ECO:0000259" key="1">
    <source>
        <dbReference type="Pfam" id="PF03372"/>
    </source>
</evidence>
<accession>A0A6J2RGD8</accession>
<dbReference type="InterPro" id="IPR005135">
    <property type="entry name" value="Endo/exonuclease/phosphatase"/>
</dbReference>
<dbReference type="GeneID" id="115022430"/>
<protein>
    <submittedName>
        <fullName evidence="3">Craniofacial development protein 2-like</fullName>
    </submittedName>
</protein>
<dbReference type="GO" id="GO:0003824">
    <property type="term" value="F:catalytic activity"/>
    <property type="evidence" value="ECO:0007669"/>
    <property type="project" value="InterPro"/>
</dbReference>
<sequence length="400" mass="45410">MENKVIPNPILPAAGVRRNQAADGGAGPLPGGQYDDRVSNPEGRVLSDHSTRSKALLRCRRPFTMGTFNANTVREEGRLEELAHCAKERGVEILGIQEHRRVHAEGQIVYHRVEKCWFITSSAWRNEAQAATGGVGLLLGSRARKALLRVHYYTNRILSADFDGNPVTTVIVVYSPTNVAQAEEVEKFYEDLATAVRDIPAHNFLTILGDFNARLGPEDAPLTYHNSTNRNGEHLAALLMEHELHSANTMFQKRMGKRWTFQDWATGMQRQLDYILVRRRWRNSILNSERYSTFNYVGSDHRVVSMRVRLCLRVPNPSLKTRYDWKAFSASPGLQTYAVEVRNRFQLLGEEEPNAKYRRFVAANVEVTSMCIPVMERNGVSQRSRHPEVMVAREGVEEAH</sequence>
<evidence type="ECO:0000313" key="2">
    <source>
        <dbReference type="Proteomes" id="UP000504630"/>
    </source>
</evidence>
<feature type="domain" description="Endonuclease/exonuclease/phosphatase" evidence="1">
    <location>
        <begin position="66"/>
        <end position="301"/>
    </location>
</feature>
<dbReference type="InterPro" id="IPR036691">
    <property type="entry name" value="Endo/exonu/phosph_ase_sf"/>
</dbReference>
<dbReference type="Proteomes" id="UP000504630">
    <property type="component" value="Chromosome 17"/>
</dbReference>
<dbReference type="KEGG" id="cgob:115022430"/>
<reference evidence="3" key="1">
    <citation type="submission" date="2025-08" db="UniProtKB">
        <authorList>
            <consortium name="RefSeq"/>
        </authorList>
    </citation>
    <scope>IDENTIFICATION</scope>
</reference>
<evidence type="ECO:0000313" key="3">
    <source>
        <dbReference type="RefSeq" id="XP_029309266.1"/>
    </source>
</evidence>